<evidence type="ECO:0000313" key="2">
    <source>
        <dbReference type="EMBL" id="KAJ7746590.1"/>
    </source>
</evidence>
<dbReference type="InterPro" id="IPR016181">
    <property type="entry name" value="Acyl_CoA_acyltransferase"/>
</dbReference>
<dbReference type="SUPFAM" id="SSF55729">
    <property type="entry name" value="Acyl-CoA N-acyltransferases (Nat)"/>
    <property type="match status" value="1"/>
</dbReference>
<name>A0AAD7N4T9_9AGAR</name>
<proteinExistence type="predicted"/>
<dbReference type="Gene3D" id="1.25.40.20">
    <property type="entry name" value="Ankyrin repeat-containing domain"/>
    <property type="match status" value="1"/>
</dbReference>
<evidence type="ECO:0000313" key="3">
    <source>
        <dbReference type="Proteomes" id="UP001215598"/>
    </source>
</evidence>
<sequence>MHPETLQLLTLSILHPKHGKLGDVTAVLVNSRCSNLFLEVMDIDTELFTIGSAIFDKYGEIRPWLVDGEYSKGSGVWGRELNDGKLFFVFCVSVEPQYRNQGIASWALQQLYASEYVHKDDKFLCWPSPVPRPPSEQWVTAFDGIVDFFRKVGYRRVGATAFFAYSQDPDHPSRTKDRLDDFDPDYTFSTSGPHPRSALYDAISADKSENIVQVIQDAHAKDPSCIHQPDSHGFRPIHIAVMSDNLHALRTLIALGLTDDDFHSRQNGDHLTPLEALSGEMCESREFQEIFKREGWEGHSNTKLQLEAMLKRAMGHPMPATDDEYISKKKWGCTCDKCHGGWLSPRTMIRLHDAAEVGGDTVLDDIDEVVPREPMETVFIEFHPFLSYIPLRLWRDMYKTFISGYSVVFRTIARLLSRCILPTETTVLAEAVDNFDYFENKSLKFYFDKEGRVEYALAAMANYAEEDPFDLYVDDEPFKKASRGVNDREFDIVKKMIGLNPKETWGPYSASPERAEPMRMFDSDDSEAEELKAFFGEEESGGEEIDEEESEEEEGEEESEEEEGEEESTEEQGEASTGEEDMDDS</sequence>
<dbReference type="EMBL" id="JARKIB010000079">
    <property type="protein sequence ID" value="KAJ7746590.1"/>
    <property type="molecule type" value="Genomic_DNA"/>
</dbReference>
<dbReference type="Proteomes" id="UP001215598">
    <property type="component" value="Unassembled WGS sequence"/>
</dbReference>
<dbReference type="InterPro" id="IPR036770">
    <property type="entry name" value="Ankyrin_rpt-contain_sf"/>
</dbReference>
<feature type="compositionally biased region" description="Acidic residues" evidence="1">
    <location>
        <begin position="536"/>
        <end position="585"/>
    </location>
</feature>
<organism evidence="2 3">
    <name type="scientific">Mycena metata</name>
    <dbReference type="NCBI Taxonomy" id="1033252"/>
    <lineage>
        <taxon>Eukaryota</taxon>
        <taxon>Fungi</taxon>
        <taxon>Dikarya</taxon>
        <taxon>Basidiomycota</taxon>
        <taxon>Agaricomycotina</taxon>
        <taxon>Agaricomycetes</taxon>
        <taxon>Agaricomycetidae</taxon>
        <taxon>Agaricales</taxon>
        <taxon>Marasmiineae</taxon>
        <taxon>Mycenaceae</taxon>
        <taxon>Mycena</taxon>
    </lineage>
</organism>
<dbReference type="AlphaFoldDB" id="A0AAD7N4T9"/>
<evidence type="ECO:0000256" key="1">
    <source>
        <dbReference type="SAM" id="MobiDB-lite"/>
    </source>
</evidence>
<reference evidence="2" key="1">
    <citation type="submission" date="2023-03" db="EMBL/GenBank/DDBJ databases">
        <title>Massive genome expansion in bonnet fungi (Mycena s.s.) driven by repeated elements and novel gene families across ecological guilds.</title>
        <authorList>
            <consortium name="Lawrence Berkeley National Laboratory"/>
            <person name="Harder C.B."/>
            <person name="Miyauchi S."/>
            <person name="Viragh M."/>
            <person name="Kuo A."/>
            <person name="Thoen E."/>
            <person name="Andreopoulos B."/>
            <person name="Lu D."/>
            <person name="Skrede I."/>
            <person name="Drula E."/>
            <person name="Henrissat B."/>
            <person name="Morin E."/>
            <person name="Kohler A."/>
            <person name="Barry K."/>
            <person name="LaButti K."/>
            <person name="Morin E."/>
            <person name="Salamov A."/>
            <person name="Lipzen A."/>
            <person name="Mereny Z."/>
            <person name="Hegedus B."/>
            <person name="Baldrian P."/>
            <person name="Stursova M."/>
            <person name="Weitz H."/>
            <person name="Taylor A."/>
            <person name="Grigoriev I.V."/>
            <person name="Nagy L.G."/>
            <person name="Martin F."/>
            <person name="Kauserud H."/>
        </authorList>
    </citation>
    <scope>NUCLEOTIDE SEQUENCE</scope>
    <source>
        <strain evidence="2">CBHHK182m</strain>
    </source>
</reference>
<feature type="region of interest" description="Disordered" evidence="1">
    <location>
        <begin position="520"/>
        <end position="585"/>
    </location>
</feature>
<protein>
    <submittedName>
        <fullName evidence="2">Uncharacterized protein</fullName>
    </submittedName>
</protein>
<comment type="caution">
    <text evidence="2">The sequence shown here is derived from an EMBL/GenBank/DDBJ whole genome shotgun (WGS) entry which is preliminary data.</text>
</comment>
<keyword evidence="3" id="KW-1185">Reference proteome</keyword>
<gene>
    <name evidence="2" type="ORF">B0H16DRAFT_1320895</name>
</gene>
<accession>A0AAD7N4T9</accession>